<comment type="subcellular location">
    <subcellularLocation>
        <location evidence="2">Cytoplasm</location>
    </subcellularLocation>
    <text evidence="2">Binds to ribosomes.</text>
</comment>
<evidence type="ECO:0000256" key="1">
    <source>
        <dbReference type="ARBA" id="ARBA00023134"/>
    </source>
</evidence>
<dbReference type="InterPro" id="IPR009000">
    <property type="entry name" value="Transl_B-barrel_sf"/>
</dbReference>
<dbReference type="Gene3D" id="3.40.50.300">
    <property type="entry name" value="P-loop containing nucleotide triphosphate hydrolases"/>
    <property type="match status" value="1"/>
</dbReference>
<feature type="binding site" evidence="2">
    <location>
        <begin position="171"/>
        <end position="174"/>
    </location>
    <ligand>
        <name>GTP</name>
        <dbReference type="ChEBI" id="CHEBI:37565"/>
    </ligand>
</feature>
<dbReference type="InterPro" id="IPR004161">
    <property type="entry name" value="EFTu-like_2"/>
</dbReference>
<keyword evidence="2" id="KW-0547">Nucleotide-binding</keyword>
<dbReference type="InterPro" id="IPR048876">
    <property type="entry name" value="BipA_C"/>
</dbReference>
<dbReference type="InterPro" id="IPR000795">
    <property type="entry name" value="T_Tr_GTP-bd_dom"/>
</dbReference>
<dbReference type="CDD" id="cd03691">
    <property type="entry name" value="BipA_TypA_II"/>
    <property type="match status" value="1"/>
</dbReference>
<dbReference type="InterPro" id="IPR042116">
    <property type="entry name" value="TypA/BipA_C"/>
</dbReference>
<dbReference type="GO" id="GO:0043022">
    <property type="term" value="F:ribosome binding"/>
    <property type="evidence" value="ECO:0007669"/>
    <property type="project" value="UniProtKB-UniRule"/>
</dbReference>
<evidence type="ECO:0000259" key="3">
    <source>
        <dbReference type="PROSITE" id="PS51722"/>
    </source>
</evidence>
<dbReference type="Proteomes" id="UP000005824">
    <property type="component" value="Unassembled WGS sequence"/>
</dbReference>
<dbReference type="FunFam" id="3.40.50.300:FF:000055">
    <property type="entry name" value="GTP-binding protein TypA"/>
    <property type="match status" value="1"/>
</dbReference>
<dbReference type="InterPro" id="IPR047042">
    <property type="entry name" value="BipA_II"/>
</dbReference>
<comment type="subunit">
    <text evidence="2">Monomer.</text>
</comment>
<keyword evidence="2" id="KW-0690">Ribosome biogenesis</keyword>
<keyword evidence="2" id="KW-0694">RNA-binding</keyword>
<dbReference type="FunFam" id="3.30.70.240:FF:000002">
    <property type="entry name" value="GTP-binding protein TypA"/>
    <property type="match status" value="1"/>
</dbReference>
<accession>B4DAM9</accession>
<dbReference type="Pfam" id="PF00679">
    <property type="entry name" value="EFG_C"/>
    <property type="match status" value="1"/>
</dbReference>
<evidence type="ECO:0000313" key="5">
    <source>
        <dbReference type="Proteomes" id="UP000005824"/>
    </source>
</evidence>
<dbReference type="Gene3D" id="2.40.30.10">
    <property type="entry name" value="Translation factors"/>
    <property type="match status" value="1"/>
</dbReference>
<dbReference type="SMART" id="SM00838">
    <property type="entry name" value="EFG_C"/>
    <property type="match status" value="1"/>
</dbReference>
<comment type="similarity">
    <text evidence="2">Belongs to the TRAFAC class translation factor GTPase superfamily. Classic translation factor GTPase family. BipA subfamily.</text>
</comment>
<dbReference type="NCBIfam" id="TIGR00231">
    <property type="entry name" value="small_GTP"/>
    <property type="match status" value="1"/>
</dbReference>
<protein>
    <recommendedName>
        <fullName evidence="2">Large ribosomal subunit assembly factor BipA</fullName>
        <ecNumber evidence="2">3.6.5.-</ecNumber>
    </recommendedName>
    <alternativeName>
        <fullName evidence="2">GTP-binding protein BipA</fullName>
    </alternativeName>
</protein>
<evidence type="ECO:0000256" key="2">
    <source>
        <dbReference type="HAMAP-Rule" id="MF_00849"/>
    </source>
</evidence>
<dbReference type="InterPro" id="IPR031157">
    <property type="entry name" value="G_TR_CS"/>
</dbReference>
<dbReference type="PANTHER" id="PTHR42908">
    <property type="entry name" value="TRANSLATION ELONGATION FACTOR-RELATED"/>
    <property type="match status" value="1"/>
</dbReference>
<dbReference type="SUPFAM" id="SSF52540">
    <property type="entry name" value="P-loop containing nucleoside triphosphate hydrolases"/>
    <property type="match status" value="1"/>
</dbReference>
<dbReference type="Gene3D" id="3.30.70.870">
    <property type="entry name" value="Elongation Factor G (Translational Gtpase), domain 3"/>
    <property type="match status" value="1"/>
</dbReference>
<dbReference type="GO" id="GO:0019843">
    <property type="term" value="F:rRNA binding"/>
    <property type="evidence" value="ECO:0007669"/>
    <property type="project" value="UniProtKB-KW"/>
</dbReference>
<keyword evidence="2" id="KW-0378">Hydrolase</keyword>
<dbReference type="Gene3D" id="2.40.50.250">
    <property type="entry name" value="bipa protein"/>
    <property type="match status" value="1"/>
</dbReference>
<keyword evidence="2" id="KW-0699">rRNA-binding</keyword>
<dbReference type="NCBIfam" id="TIGR01394">
    <property type="entry name" value="TypA_BipA"/>
    <property type="match status" value="1"/>
</dbReference>
<name>B4DAM9_9BACT</name>
<dbReference type="PRINTS" id="PR00315">
    <property type="entry name" value="ELONGATNFCT"/>
</dbReference>
<dbReference type="FunFam" id="3.30.70.870:FF:000003">
    <property type="entry name" value="GTP-binding protein TypA"/>
    <property type="match status" value="1"/>
</dbReference>
<dbReference type="InterPro" id="IPR000640">
    <property type="entry name" value="EFG_V-like"/>
</dbReference>
<dbReference type="GO" id="GO:0000027">
    <property type="term" value="P:ribosomal large subunit assembly"/>
    <property type="evidence" value="ECO:0007669"/>
    <property type="project" value="UniProtKB-UniRule"/>
</dbReference>
<dbReference type="PROSITE" id="PS51722">
    <property type="entry name" value="G_TR_2"/>
    <property type="match status" value="1"/>
</dbReference>
<dbReference type="PANTHER" id="PTHR42908:SF8">
    <property type="entry name" value="TR-TYPE G DOMAIN-CONTAINING PROTEIN"/>
    <property type="match status" value="1"/>
</dbReference>
<dbReference type="GO" id="GO:0005525">
    <property type="term" value="F:GTP binding"/>
    <property type="evidence" value="ECO:0007669"/>
    <property type="project" value="UniProtKB-UniRule"/>
</dbReference>
<comment type="catalytic activity">
    <reaction evidence="2">
        <text>GTP + H2O = GDP + phosphate + H(+)</text>
        <dbReference type="Rhea" id="RHEA:19669"/>
        <dbReference type="ChEBI" id="CHEBI:15377"/>
        <dbReference type="ChEBI" id="CHEBI:15378"/>
        <dbReference type="ChEBI" id="CHEBI:37565"/>
        <dbReference type="ChEBI" id="CHEBI:43474"/>
        <dbReference type="ChEBI" id="CHEBI:58189"/>
    </reaction>
</comment>
<dbReference type="SUPFAM" id="SSF50447">
    <property type="entry name" value="Translation proteins"/>
    <property type="match status" value="1"/>
</dbReference>
<dbReference type="InterPro" id="IPR047041">
    <property type="entry name" value="BipA_GTP-bd_dom"/>
</dbReference>
<sequence>MLDAAQRVSLRPEKVTGIFVDAPAISLHIPRPLHADHITDIEMDHIRNIAIIAHVDHGKTTLVDQLLKQAGTFRANEAKASEIRIMDSMDLEREKGITIRAKNAAFRWHDYHVNIVDTPGHADFGGEVERIMKMIDGVLLVVDAHDGPQAQTKFVLKKALENGAKPIVVINKIDRENARPHKVLDFVFDLFMELNATDEQLDFPVIYASARDGYAMREIHDKSETMEPLFEAIIKHIPPPAKSDVSYFQMLISNLDYSDYLGRIAYGRIISGRVKVGDSVVRINKDGRRERAAVTALFGHVGLQKVELKNASEGDIVGLCGFESAYIGETITDTEERVPLPFVDIDPPTISMKICINDGPLAGREGKLLTARQVRERLIRETLTNVSIEVNDTDTAGHFDIKARGEMQIAILVEQMRREGFEVLVSRPEVIYRREDDGTLLEPYESLYVDVPNENLGDILQSLAWRKADIINMEHQTTTVTVQATIPTRGLIGFETDLVNATKGHGIMSHLFKEYGPHKGEIPTRNNGVLVAMEGGISTAYSLDTIQERGRLFIAPQEEIYEGMIIGENARPDDMPVNPCRAKKLTNMRSQGDGKGISLAPPLKMTLERSLEYIAPDEYVEVTPKSLRLRKKVLEANARKRASQKVM</sequence>
<dbReference type="InterPro" id="IPR027417">
    <property type="entry name" value="P-loop_NTPase"/>
</dbReference>
<keyword evidence="2" id="KW-0963">Cytoplasm</keyword>
<dbReference type="FunCoup" id="B4DAM9">
    <property type="interactions" value="456"/>
</dbReference>
<dbReference type="EMBL" id="ABVL01000031">
    <property type="protein sequence ID" value="EDY16547.1"/>
    <property type="molecule type" value="Genomic_DNA"/>
</dbReference>
<keyword evidence="5" id="KW-1185">Reference proteome</keyword>
<dbReference type="AlphaFoldDB" id="B4DAM9"/>
<dbReference type="Pfam" id="PF00009">
    <property type="entry name" value="GTP_EFTU"/>
    <property type="match status" value="1"/>
</dbReference>
<reference evidence="4 5" key="1">
    <citation type="journal article" date="2011" name="J. Bacteriol.">
        <title>Genome sequence of Chthoniobacter flavus Ellin428, an aerobic heterotrophic soil bacterium.</title>
        <authorList>
            <person name="Kant R."/>
            <person name="van Passel M.W."/>
            <person name="Palva A."/>
            <person name="Lucas S."/>
            <person name="Lapidus A."/>
            <person name="Glavina Del Rio T."/>
            <person name="Dalin E."/>
            <person name="Tice H."/>
            <person name="Bruce D."/>
            <person name="Goodwin L."/>
            <person name="Pitluck S."/>
            <person name="Larimer F.W."/>
            <person name="Land M.L."/>
            <person name="Hauser L."/>
            <person name="Sangwan P."/>
            <person name="de Vos W.M."/>
            <person name="Janssen P.H."/>
            <person name="Smidt H."/>
        </authorList>
    </citation>
    <scope>NUCLEOTIDE SEQUENCE [LARGE SCALE GENOMIC DNA]</scope>
    <source>
        <strain evidence="4 5">Ellin428</strain>
    </source>
</reference>
<dbReference type="HAMAP" id="MF_00849">
    <property type="entry name" value="BipA"/>
    <property type="match status" value="1"/>
</dbReference>
<feature type="binding site" evidence="2">
    <location>
        <begin position="56"/>
        <end position="61"/>
    </location>
    <ligand>
        <name>GTP</name>
        <dbReference type="ChEBI" id="CHEBI:37565"/>
    </ligand>
</feature>
<dbReference type="InParanoid" id="B4DAM9"/>
<comment type="caution">
    <text evidence="4">The sequence shown here is derived from an EMBL/GenBank/DDBJ whole genome shotgun (WGS) entry which is preliminary data.</text>
</comment>
<dbReference type="FunFam" id="2.40.50.250:FF:000001">
    <property type="entry name" value="GTP-binding protein TypA"/>
    <property type="match status" value="1"/>
</dbReference>
<dbReference type="SUPFAM" id="SSF54980">
    <property type="entry name" value="EF-G C-terminal domain-like"/>
    <property type="match status" value="2"/>
</dbReference>
<dbReference type="GO" id="GO:0005829">
    <property type="term" value="C:cytosol"/>
    <property type="evidence" value="ECO:0007669"/>
    <property type="project" value="TreeGrafter"/>
</dbReference>
<dbReference type="GO" id="GO:1990904">
    <property type="term" value="C:ribonucleoprotein complex"/>
    <property type="evidence" value="ECO:0007669"/>
    <property type="project" value="TreeGrafter"/>
</dbReference>
<dbReference type="EC" id="3.6.5.-" evidence="2"/>
<dbReference type="GO" id="GO:0000049">
    <property type="term" value="F:tRNA binding"/>
    <property type="evidence" value="ECO:0007669"/>
    <property type="project" value="UniProtKB-KW"/>
</dbReference>
<dbReference type="InterPro" id="IPR035647">
    <property type="entry name" value="EFG_III/V"/>
</dbReference>
<dbReference type="eggNOG" id="COG1217">
    <property type="taxonomic scope" value="Bacteria"/>
</dbReference>
<dbReference type="Pfam" id="PF03144">
    <property type="entry name" value="GTP_EFTU_D2"/>
    <property type="match status" value="1"/>
</dbReference>
<proteinExistence type="inferred from homology"/>
<dbReference type="InterPro" id="IPR006298">
    <property type="entry name" value="BipA"/>
</dbReference>
<gene>
    <name evidence="2" type="primary">bipA</name>
    <name evidence="4" type="ORF">CfE428DRAFT_5970</name>
</gene>
<dbReference type="Pfam" id="PF21018">
    <property type="entry name" value="BipA_C"/>
    <property type="match status" value="1"/>
</dbReference>
<evidence type="ECO:0000313" key="4">
    <source>
        <dbReference type="EMBL" id="EDY16547.1"/>
    </source>
</evidence>
<dbReference type="GO" id="GO:0003924">
    <property type="term" value="F:GTPase activity"/>
    <property type="evidence" value="ECO:0007669"/>
    <property type="project" value="UniProtKB-UniRule"/>
</dbReference>
<keyword evidence="1 2" id="KW-0342">GTP-binding</keyword>
<dbReference type="InterPro" id="IPR005225">
    <property type="entry name" value="Small_GTP-bd"/>
</dbReference>
<dbReference type="Gene3D" id="3.30.70.240">
    <property type="match status" value="1"/>
</dbReference>
<comment type="function">
    <text evidence="2">A 50S ribosomal subunit assembly protein with GTPase activity, required for 50S subunit assembly at low temperatures, may also play a role in translation. Binds GTP and analogs. Binds the 70S ribosome between the 30S and 50S subunits, in a similar position as ribosome-bound EF-G; it contacts a number of ribosomal proteins, both rRNAs and the A-site tRNA.</text>
</comment>
<dbReference type="CDD" id="cd01891">
    <property type="entry name" value="TypA_BipA"/>
    <property type="match status" value="1"/>
</dbReference>
<keyword evidence="2" id="KW-0820">tRNA-binding</keyword>
<dbReference type="STRING" id="497964.CfE428DRAFT_5970"/>
<dbReference type="PROSITE" id="PS00301">
    <property type="entry name" value="G_TR_1"/>
    <property type="match status" value="1"/>
</dbReference>
<organism evidence="4 5">
    <name type="scientific">Chthoniobacter flavus Ellin428</name>
    <dbReference type="NCBI Taxonomy" id="497964"/>
    <lineage>
        <taxon>Bacteria</taxon>
        <taxon>Pseudomonadati</taxon>
        <taxon>Verrucomicrobiota</taxon>
        <taxon>Spartobacteria</taxon>
        <taxon>Chthoniobacterales</taxon>
        <taxon>Chthoniobacteraceae</taxon>
        <taxon>Chthoniobacter</taxon>
    </lineage>
</organism>
<feature type="domain" description="Tr-type G" evidence="3">
    <location>
        <begin position="44"/>
        <end position="241"/>
    </location>
</feature>